<dbReference type="RefSeq" id="WP_193416637.1">
    <property type="nucleotide sequence ID" value="NZ_JADCNN020000020.1"/>
</dbReference>
<keyword evidence="1" id="KW-0472">Membrane</keyword>
<sequence length="88" mass="9937">MRQIQSFFHLFMREPLWFRMGVGISLLSSIVFSSSAFSLGGYSDSVSKLAAMIFFGAFGFNMRRNRRISFLFFAVSAACLYLSLDALP</sequence>
<evidence type="ECO:0000313" key="2">
    <source>
        <dbReference type="EMBL" id="MBM6997616.1"/>
    </source>
</evidence>
<reference evidence="2 3" key="1">
    <citation type="submission" date="2021-01" db="EMBL/GenBank/DDBJ databases">
        <title>Paenibacillus sp.nov. isolated from the rhizosphere soil of tomato plant.</title>
        <authorList>
            <person name="Thin K.K."/>
            <person name="Zhang X."/>
            <person name="He S."/>
        </authorList>
    </citation>
    <scope>NUCLEOTIDE SEQUENCE [LARGE SCALE GENOMIC DNA]</scope>
    <source>
        <strain evidence="2 3">DXFW5</strain>
    </source>
</reference>
<keyword evidence="3" id="KW-1185">Reference proteome</keyword>
<accession>A0ABS2HA52</accession>
<keyword evidence="1" id="KW-1133">Transmembrane helix</keyword>
<name>A0ABS2HA52_9BACL</name>
<dbReference type="EMBL" id="JADCNN020000020">
    <property type="protein sequence ID" value="MBM6997616.1"/>
    <property type="molecule type" value="Genomic_DNA"/>
</dbReference>
<organism evidence="2 3">
    <name type="scientific">Paenibacillus rhizolycopersici</name>
    <dbReference type="NCBI Taxonomy" id="2780073"/>
    <lineage>
        <taxon>Bacteria</taxon>
        <taxon>Bacillati</taxon>
        <taxon>Bacillota</taxon>
        <taxon>Bacilli</taxon>
        <taxon>Bacillales</taxon>
        <taxon>Paenibacillaceae</taxon>
        <taxon>Paenibacillus</taxon>
    </lineage>
</organism>
<dbReference type="Proteomes" id="UP001516620">
    <property type="component" value="Unassembled WGS sequence"/>
</dbReference>
<comment type="caution">
    <text evidence="2">The sequence shown here is derived from an EMBL/GenBank/DDBJ whole genome shotgun (WGS) entry which is preliminary data.</text>
</comment>
<evidence type="ECO:0000313" key="3">
    <source>
        <dbReference type="Proteomes" id="UP001516620"/>
    </source>
</evidence>
<gene>
    <name evidence="2" type="ORF">IM700_018300</name>
</gene>
<keyword evidence="1" id="KW-0812">Transmembrane</keyword>
<proteinExistence type="predicted"/>
<protein>
    <submittedName>
        <fullName evidence="2">Uncharacterized protein</fullName>
    </submittedName>
</protein>
<feature type="transmembrane region" description="Helical" evidence="1">
    <location>
        <begin position="16"/>
        <end position="39"/>
    </location>
</feature>
<evidence type="ECO:0000256" key="1">
    <source>
        <dbReference type="SAM" id="Phobius"/>
    </source>
</evidence>
<feature type="transmembrane region" description="Helical" evidence="1">
    <location>
        <begin position="68"/>
        <end position="84"/>
    </location>
</feature>